<dbReference type="GO" id="GO:0000981">
    <property type="term" value="F:DNA-binding transcription factor activity, RNA polymerase II-specific"/>
    <property type="evidence" value="ECO:0007669"/>
    <property type="project" value="TreeGrafter"/>
</dbReference>
<keyword evidence="3" id="KW-0862">Zinc</keyword>
<dbReference type="OrthoDB" id="341421at2759"/>
<sequence length="516" mass="59649">MNITQKAFLYEMHMMKFHHNVNPSASSNNKQNQKHEEHHGIKFGPHNCLFCAMESRDGSNVREFFRQWPQNSESKNFLLLPLSNLIQHVSGSDITGGTAFYIESECLPIMVQFLKRYDMEFTSFYAARIINIIMRKCCEEAIVESGGQGYYGKTFPLLQNLISVIVDQHTIEKREVLMCFASIFKFVVENQISSKEEKQTRRSLLAKIAKIEMIDAKAVEAILHCFKFINEWQFKSEVKDSATISKIKQQEVQAETKYVTIENHLVDTKKMGKATYQMDLLTRQNMSTVNEKFMKITVVDCLRCLTKAVYWFSQIEYEEFEDIILLSRLSKELFSEMAKLLSETSDYATQCYIIEAFHNFSQREYASKEILSELLLDTLNGTIYFESQRLDNLDRSVGWKAPIGTLPESGWEAGTKWINTEGVLEPQYYDTNLNLKKSLRKLLTEEDLEKIKPPNSQPTRNEPRMAIATIPKILKTCAVCGSTQNLKVCAKCKKVHYCSRECQVNAWKDHKKSCKP</sequence>
<evidence type="ECO:0000256" key="2">
    <source>
        <dbReference type="ARBA" id="ARBA00022771"/>
    </source>
</evidence>
<name>D2VJ46_NAEGR</name>
<dbReference type="VEuPathDB" id="AmoebaDB:NAEGRDRAFT_68904"/>
<dbReference type="PROSITE" id="PS01360">
    <property type="entry name" value="ZF_MYND_1"/>
    <property type="match status" value="1"/>
</dbReference>
<dbReference type="InParanoid" id="D2VJ46"/>
<accession>D2VJ46</accession>
<evidence type="ECO:0000313" key="7">
    <source>
        <dbReference type="Proteomes" id="UP000006671"/>
    </source>
</evidence>
<gene>
    <name evidence="6" type="ORF">NAEGRDRAFT_68904</name>
</gene>
<evidence type="ECO:0000256" key="3">
    <source>
        <dbReference type="ARBA" id="ARBA00022833"/>
    </source>
</evidence>
<organism evidence="7">
    <name type="scientific">Naegleria gruberi</name>
    <name type="common">Amoeba</name>
    <dbReference type="NCBI Taxonomy" id="5762"/>
    <lineage>
        <taxon>Eukaryota</taxon>
        <taxon>Discoba</taxon>
        <taxon>Heterolobosea</taxon>
        <taxon>Tetramitia</taxon>
        <taxon>Eutetramitia</taxon>
        <taxon>Vahlkampfiidae</taxon>
        <taxon>Naegleria</taxon>
    </lineage>
</organism>
<evidence type="ECO:0000256" key="4">
    <source>
        <dbReference type="PROSITE-ProRule" id="PRU00134"/>
    </source>
</evidence>
<dbReference type="InterPro" id="IPR024119">
    <property type="entry name" value="TF_DEAF-1"/>
</dbReference>
<dbReference type="PROSITE" id="PS50865">
    <property type="entry name" value="ZF_MYND_2"/>
    <property type="match status" value="1"/>
</dbReference>
<dbReference type="Proteomes" id="UP000006671">
    <property type="component" value="Unassembled WGS sequence"/>
</dbReference>
<keyword evidence="2 4" id="KW-0863">Zinc-finger</keyword>
<protein>
    <submittedName>
        <fullName evidence="6">Predicted protein</fullName>
    </submittedName>
</protein>
<dbReference type="GO" id="GO:0005634">
    <property type="term" value="C:nucleus"/>
    <property type="evidence" value="ECO:0007669"/>
    <property type="project" value="TreeGrafter"/>
</dbReference>
<reference evidence="6 7" key="1">
    <citation type="journal article" date="2010" name="Cell">
        <title>The genome of Naegleria gruberi illuminates early eukaryotic versatility.</title>
        <authorList>
            <person name="Fritz-Laylin L.K."/>
            <person name="Prochnik S.E."/>
            <person name="Ginger M.L."/>
            <person name="Dacks J.B."/>
            <person name="Carpenter M.L."/>
            <person name="Field M.C."/>
            <person name="Kuo A."/>
            <person name="Paredez A."/>
            <person name="Chapman J."/>
            <person name="Pham J."/>
            <person name="Shu S."/>
            <person name="Neupane R."/>
            <person name="Cipriano M."/>
            <person name="Mancuso J."/>
            <person name="Tu H."/>
            <person name="Salamov A."/>
            <person name="Lindquist E."/>
            <person name="Shapiro H."/>
            <person name="Lucas S."/>
            <person name="Grigoriev I.V."/>
            <person name="Cande W.Z."/>
            <person name="Fulton C."/>
            <person name="Rokhsar D.S."/>
            <person name="Dawson S.C."/>
        </authorList>
    </citation>
    <scope>NUCLEOTIDE SEQUENCE [LARGE SCALE GENOMIC DNA]</scope>
    <source>
        <strain evidence="6 7">NEG-M</strain>
    </source>
</reference>
<dbReference type="SUPFAM" id="SSF144232">
    <property type="entry name" value="HIT/MYND zinc finger-like"/>
    <property type="match status" value="1"/>
</dbReference>
<dbReference type="Gene3D" id="6.10.140.2220">
    <property type="match status" value="1"/>
</dbReference>
<keyword evidence="1" id="KW-0479">Metal-binding</keyword>
<dbReference type="EMBL" id="GG738875">
    <property type="protein sequence ID" value="EFC43215.1"/>
    <property type="molecule type" value="Genomic_DNA"/>
</dbReference>
<dbReference type="Pfam" id="PF01753">
    <property type="entry name" value="zf-MYND"/>
    <property type="match status" value="1"/>
</dbReference>
<dbReference type="RefSeq" id="XP_002675959.1">
    <property type="nucleotide sequence ID" value="XM_002675913.1"/>
</dbReference>
<proteinExistence type="predicted"/>
<evidence type="ECO:0000313" key="6">
    <source>
        <dbReference type="EMBL" id="EFC43215.1"/>
    </source>
</evidence>
<dbReference type="GO" id="GO:0008270">
    <property type="term" value="F:zinc ion binding"/>
    <property type="evidence" value="ECO:0007669"/>
    <property type="project" value="UniProtKB-KW"/>
</dbReference>
<dbReference type="PANTHER" id="PTHR10237:SF14">
    <property type="entry name" value="MYND-TYPE DOMAIN-CONTAINING PROTEIN"/>
    <property type="match status" value="1"/>
</dbReference>
<dbReference type="KEGG" id="ngr:NAEGRDRAFT_68904"/>
<dbReference type="PANTHER" id="PTHR10237">
    <property type="entry name" value="DEFORMED EPIDERMAL AUTOREGULATORY FACTOR 1 HOMOLOG SUPPRESSIN"/>
    <property type="match status" value="1"/>
</dbReference>
<feature type="domain" description="MYND-type" evidence="5">
    <location>
        <begin position="477"/>
        <end position="514"/>
    </location>
</feature>
<evidence type="ECO:0000256" key="1">
    <source>
        <dbReference type="ARBA" id="ARBA00022723"/>
    </source>
</evidence>
<dbReference type="GeneID" id="8853275"/>
<evidence type="ECO:0000259" key="5">
    <source>
        <dbReference type="PROSITE" id="PS50865"/>
    </source>
</evidence>
<dbReference type="InterPro" id="IPR002893">
    <property type="entry name" value="Znf_MYND"/>
</dbReference>
<dbReference type="AlphaFoldDB" id="D2VJ46"/>
<keyword evidence="7" id="KW-1185">Reference proteome</keyword>